<comment type="subcellular location">
    <subcellularLocation>
        <location evidence="1">Membrane</location>
    </subcellularLocation>
</comment>
<keyword evidence="7" id="KW-1185">Reference proteome</keyword>
<dbReference type="EMBL" id="QYTU02000034">
    <property type="protein sequence ID" value="RWR06761.1"/>
    <property type="molecule type" value="Genomic_DNA"/>
</dbReference>
<proteinExistence type="predicted"/>
<keyword evidence="4 5" id="KW-0472">Membrane</keyword>
<comment type="caution">
    <text evidence="6">The sequence shown here is derived from an EMBL/GenBank/DDBJ whole genome shotgun (WGS) entry which is preliminary data.</text>
</comment>
<evidence type="ECO:0000256" key="3">
    <source>
        <dbReference type="ARBA" id="ARBA00022989"/>
    </source>
</evidence>
<evidence type="ECO:0000256" key="4">
    <source>
        <dbReference type="ARBA" id="ARBA00023136"/>
    </source>
</evidence>
<dbReference type="Proteomes" id="UP000273811">
    <property type="component" value="Unassembled WGS sequence"/>
</dbReference>
<name>A0A443IMY5_9BACI</name>
<keyword evidence="2 5" id="KW-0812">Transmembrane</keyword>
<organism evidence="6 7">
    <name type="scientific">Siminovitchia fortis</name>
    <dbReference type="NCBI Taxonomy" id="254758"/>
    <lineage>
        <taxon>Bacteria</taxon>
        <taxon>Bacillati</taxon>
        <taxon>Bacillota</taxon>
        <taxon>Bacilli</taxon>
        <taxon>Bacillales</taxon>
        <taxon>Bacillaceae</taxon>
        <taxon>Siminovitchia</taxon>
    </lineage>
</organism>
<feature type="transmembrane region" description="Helical" evidence="5">
    <location>
        <begin position="33"/>
        <end position="51"/>
    </location>
</feature>
<evidence type="ECO:0000256" key="1">
    <source>
        <dbReference type="ARBA" id="ARBA00004370"/>
    </source>
</evidence>
<dbReference type="InterPro" id="IPR006479">
    <property type="entry name" value="Holin"/>
</dbReference>
<dbReference type="AlphaFoldDB" id="A0A443IMY5"/>
<evidence type="ECO:0000313" key="6">
    <source>
        <dbReference type="EMBL" id="RWR06761.1"/>
    </source>
</evidence>
<dbReference type="Pfam" id="PF04688">
    <property type="entry name" value="Holin_SPP1"/>
    <property type="match status" value="1"/>
</dbReference>
<dbReference type="OrthoDB" id="2970153at2"/>
<accession>A0A443IMY5</accession>
<evidence type="ECO:0000256" key="2">
    <source>
        <dbReference type="ARBA" id="ARBA00022692"/>
    </source>
</evidence>
<evidence type="ECO:0000313" key="7">
    <source>
        <dbReference type="Proteomes" id="UP000273811"/>
    </source>
</evidence>
<protein>
    <submittedName>
        <fullName evidence="6">Phage holin</fullName>
    </submittedName>
</protein>
<feature type="transmembrane region" description="Helical" evidence="5">
    <location>
        <begin position="7"/>
        <end position="27"/>
    </location>
</feature>
<keyword evidence="3 5" id="KW-1133">Transmembrane helix</keyword>
<evidence type="ECO:0000256" key="5">
    <source>
        <dbReference type="SAM" id="Phobius"/>
    </source>
</evidence>
<dbReference type="GO" id="GO:0016020">
    <property type="term" value="C:membrane"/>
    <property type="evidence" value="ECO:0007669"/>
    <property type="project" value="UniProtKB-SubCell"/>
</dbReference>
<reference evidence="6" key="1">
    <citation type="submission" date="2018-12" db="EMBL/GenBank/DDBJ databases">
        <authorList>
            <person name="Sun L."/>
            <person name="Chen Z."/>
        </authorList>
    </citation>
    <scope>NUCLEOTIDE SEQUENCE [LARGE SCALE GENOMIC DNA]</scope>
    <source>
        <strain evidence="6">DSM 16012</strain>
    </source>
</reference>
<sequence>MDRSSVARFVVLVVAVINAVLNLVGYQTIPDDFVNDLVAVVSGAWFIWAAWKNNYLSKKGQKQKEQLKRAGLD</sequence>
<dbReference type="NCBIfam" id="TIGR01592">
    <property type="entry name" value="holin_SPP1"/>
    <property type="match status" value="1"/>
</dbReference>
<dbReference type="RefSeq" id="WP_120074712.1">
    <property type="nucleotide sequence ID" value="NZ_CP126113.1"/>
</dbReference>
<gene>
    <name evidence="6" type="ORF">D4N35_013935</name>
</gene>